<dbReference type="OrthoDB" id="6397760at2"/>
<proteinExistence type="predicted"/>
<dbReference type="SMART" id="SM00245">
    <property type="entry name" value="TSPc"/>
    <property type="match status" value="1"/>
</dbReference>
<keyword evidence="4" id="KW-1185">Reference proteome</keyword>
<keyword evidence="1" id="KW-1133">Transmembrane helix</keyword>
<dbReference type="EMBL" id="CP034562">
    <property type="protein sequence ID" value="AZQ62744.1"/>
    <property type="molecule type" value="Genomic_DNA"/>
</dbReference>
<dbReference type="Pfam" id="PF14684">
    <property type="entry name" value="Tricorn_C1"/>
    <property type="match status" value="1"/>
</dbReference>
<dbReference type="InterPro" id="IPR005151">
    <property type="entry name" value="Tail-specific_protease"/>
</dbReference>
<dbReference type="InterPro" id="IPR028204">
    <property type="entry name" value="Tricorn_C1"/>
</dbReference>
<dbReference type="PANTHER" id="PTHR11261:SF3">
    <property type="entry name" value="RETINOL-BINDING PROTEIN 3"/>
    <property type="match status" value="1"/>
</dbReference>
<gene>
    <name evidence="3" type="ORF">EI427_11020</name>
</gene>
<evidence type="ECO:0000256" key="1">
    <source>
        <dbReference type="SAM" id="Phobius"/>
    </source>
</evidence>
<evidence type="ECO:0000259" key="2">
    <source>
        <dbReference type="SMART" id="SM00245"/>
    </source>
</evidence>
<dbReference type="Pfam" id="PF03572">
    <property type="entry name" value="Peptidase_S41"/>
    <property type="match status" value="1"/>
</dbReference>
<evidence type="ECO:0000313" key="4">
    <source>
        <dbReference type="Proteomes" id="UP000267268"/>
    </source>
</evidence>
<feature type="domain" description="Tail specific protease" evidence="2">
    <location>
        <begin position="130"/>
        <end position="333"/>
    </location>
</feature>
<dbReference type="KEGG" id="fll:EI427_11020"/>
<dbReference type="AlphaFoldDB" id="A0A3S9P3K1"/>
<keyword evidence="1" id="KW-0812">Transmembrane</keyword>
<name>A0A3S9P3K1_9BACT</name>
<dbReference type="SUPFAM" id="SSF52096">
    <property type="entry name" value="ClpP/crotonase"/>
    <property type="match status" value="1"/>
</dbReference>
<dbReference type="Gene3D" id="3.30.750.44">
    <property type="match status" value="1"/>
</dbReference>
<dbReference type="Proteomes" id="UP000267268">
    <property type="component" value="Chromosome 1"/>
</dbReference>
<protein>
    <submittedName>
        <fullName evidence="3">Peptidase S41</fullName>
    </submittedName>
</protein>
<dbReference type="CDD" id="cd07563">
    <property type="entry name" value="Peptidase_S41_IRBP"/>
    <property type="match status" value="1"/>
</dbReference>
<dbReference type="GO" id="GO:0008236">
    <property type="term" value="F:serine-type peptidase activity"/>
    <property type="evidence" value="ECO:0007669"/>
    <property type="project" value="InterPro"/>
</dbReference>
<accession>A0A3S9P3K1</accession>
<evidence type="ECO:0000313" key="3">
    <source>
        <dbReference type="EMBL" id="AZQ62744.1"/>
    </source>
</evidence>
<feature type="transmembrane region" description="Helical" evidence="1">
    <location>
        <begin position="12"/>
        <end position="35"/>
    </location>
</feature>
<dbReference type="InterPro" id="IPR029045">
    <property type="entry name" value="ClpP/crotonase-like_dom_sf"/>
</dbReference>
<organism evidence="3 4">
    <name type="scientific">Flammeovirga pectinis</name>
    <dbReference type="NCBI Taxonomy" id="2494373"/>
    <lineage>
        <taxon>Bacteria</taxon>
        <taxon>Pseudomonadati</taxon>
        <taxon>Bacteroidota</taxon>
        <taxon>Cytophagia</taxon>
        <taxon>Cytophagales</taxon>
        <taxon>Flammeovirgaceae</taxon>
        <taxon>Flammeovirga</taxon>
    </lineage>
</organism>
<dbReference type="GO" id="GO:0006508">
    <property type="term" value="P:proteolysis"/>
    <property type="evidence" value="ECO:0007669"/>
    <property type="project" value="InterPro"/>
</dbReference>
<dbReference type="Gene3D" id="3.90.226.10">
    <property type="entry name" value="2-enoyl-CoA Hydratase, Chain A, domain 1"/>
    <property type="match status" value="1"/>
</dbReference>
<sequence>MQCLVKYLKWPFYSTLNSIIMKNIYILLLLISSLFSCDKVYFGEDLGTKDRKKNFEYLWNECNEKYSYFDVKNIDWDAIKVKYESQINEGMSDEAFFNVMGSMLSELKDDHTNLISPLNVSRFGVKKLGQDNFDFRVIEDNYLSDNYYISGPFMHDFIANNEIGYIRFGEFTGTVDDNNLDFILKRYKNTKGLILDLRENGGGAVNDIFSILSRFVEKKTLVYYSRIKTGAAHDDFSEMKEAFVEPSGKIRYKNKVIVLIDRGTYSAGSFTALATKALPNITLIGDTTGGGLGMPNGGQLPNGWTYRFSITQALDLSKDPSLEKGVPADIPVSFDWSDMKKDEILDRAINEL</sequence>
<reference evidence="3 4" key="1">
    <citation type="submission" date="2018-12" db="EMBL/GenBank/DDBJ databases">
        <title>Flammeovirga pectinis sp. nov., isolated from the gut of the Korean scallop, Patinopecten yessoensis.</title>
        <authorList>
            <person name="Bae J.-W."/>
            <person name="Jeong Y.-S."/>
            <person name="Kang W."/>
        </authorList>
    </citation>
    <scope>NUCLEOTIDE SEQUENCE [LARGE SCALE GENOMIC DNA]</scope>
    <source>
        <strain evidence="3 4">L12M1</strain>
    </source>
</reference>
<keyword evidence="1" id="KW-0472">Membrane</keyword>
<dbReference type="PANTHER" id="PTHR11261">
    <property type="entry name" value="INTERPHOTORECEPTOR RETINOID-BINDING PROTEIN"/>
    <property type="match status" value="1"/>
</dbReference>